<name>A0A834Y4G6_APHGI</name>
<keyword evidence="4 8" id="KW-0812">Transmembrane</keyword>
<feature type="transmembrane region" description="Helical" evidence="8">
    <location>
        <begin position="179"/>
        <end position="198"/>
    </location>
</feature>
<organism evidence="10 11">
    <name type="scientific">Aphidius gifuensis</name>
    <name type="common">Parasitoid wasp</name>
    <dbReference type="NCBI Taxonomy" id="684658"/>
    <lineage>
        <taxon>Eukaryota</taxon>
        <taxon>Metazoa</taxon>
        <taxon>Ecdysozoa</taxon>
        <taxon>Arthropoda</taxon>
        <taxon>Hexapoda</taxon>
        <taxon>Insecta</taxon>
        <taxon>Pterygota</taxon>
        <taxon>Neoptera</taxon>
        <taxon>Endopterygota</taxon>
        <taxon>Hymenoptera</taxon>
        <taxon>Apocrita</taxon>
        <taxon>Ichneumonoidea</taxon>
        <taxon>Braconidae</taxon>
        <taxon>Aphidiinae</taxon>
        <taxon>Aphidius</taxon>
    </lineage>
</organism>
<feature type="transmembrane region" description="Helical" evidence="8">
    <location>
        <begin position="250"/>
        <end position="269"/>
    </location>
</feature>
<protein>
    <recommendedName>
        <fullName evidence="8">Ammonium transporter</fullName>
    </recommendedName>
</protein>
<dbReference type="PANTHER" id="PTHR11730:SF58">
    <property type="entry name" value="AMMONIUM TRANSPORTER"/>
    <property type="match status" value="1"/>
</dbReference>
<comment type="similarity">
    <text evidence="2 8">Belongs to the ammonia transporter channel (TC 1.A.11.2) family.</text>
</comment>
<evidence type="ECO:0000313" key="10">
    <source>
        <dbReference type="EMBL" id="KAF7998411.1"/>
    </source>
</evidence>
<dbReference type="SUPFAM" id="SSF111352">
    <property type="entry name" value="Ammonium transporter"/>
    <property type="match status" value="1"/>
</dbReference>
<dbReference type="GO" id="GO:0008519">
    <property type="term" value="F:ammonium channel activity"/>
    <property type="evidence" value="ECO:0007669"/>
    <property type="project" value="InterPro"/>
</dbReference>
<dbReference type="InterPro" id="IPR029020">
    <property type="entry name" value="Ammonium/urea_transptr"/>
</dbReference>
<dbReference type="NCBIfam" id="TIGR00836">
    <property type="entry name" value="amt"/>
    <property type="match status" value="1"/>
</dbReference>
<proteinExistence type="inferred from homology"/>
<evidence type="ECO:0000256" key="5">
    <source>
        <dbReference type="ARBA" id="ARBA00022989"/>
    </source>
</evidence>
<dbReference type="EMBL" id="JACMRX010000001">
    <property type="protein sequence ID" value="KAF7998411.1"/>
    <property type="molecule type" value="Genomic_DNA"/>
</dbReference>
<feature type="transmembrane region" description="Helical" evidence="8">
    <location>
        <begin position="305"/>
        <end position="321"/>
    </location>
</feature>
<evidence type="ECO:0000259" key="9">
    <source>
        <dbReference type="Pfam" id="PF00909"/>
    </source>
</evidence>
<evidence type="ECO:0000256" key="3">
    <source>
        <dbReference type="ARBA" id="ARBA00022448"/>
    </source>
</evidence>
<gene>
    <name evidence="10" type="ORF">HCN44_009809</name>
</gene>
<feature type="transmembrane region" description="Helical" evidence="8">
    <location>
        <begin position="64"/>
        <end position="82"/>
    </location>
</feature>
<evidence type="ECO:0000313" key="11">
    <source>
        <dbReference type="Proteomes" id="UP000639338"/>
    </source>
</evidence>
<evidence type="ECO:0000256" key="1">
    <source>
        <dbReference type="ARBA" id="ARBA00004141"/>
    </source>
</evidence>
<dbReference type="Gene3D" id="1.10.3430.10">
    <property type="entry name" value="Ammonium transporter AmtB like domains"/>
    <property type="match status" value="1"/>
</dbReference>
<sequence length="512" mass="55446">MTNENTTSSRYIPILFQIGKEDSIWIVSSSFIIFTMQTGFGMLESGCVSIKNEVNIMMKNVVDISLGGITYWAFGFGMSFGFDKPTNSFIGTSGYLIDPYIYDDLMGPICAAFLFQLSFCTTSTTIVSGALAERCNFKAYCLFSSLNTIVYCIPAGWMWGDHGFLKHLGAVDIAGSGVVHVVGGFSALACAVMLGPRLGRYDNGFDPLPLGNPVNAILGLFVLWWGWLAFNSGSTYGVNEDKWKFAARAAVSTVMASMGGGIVGLSFSLTNPHGIDILSQINGILGSLVAVTGGCFLFQAWEAVVVGMIGGFITCFTMPIIDKFKIDDPVGAFATHGASGIWGLLSIGFFADNPGAINTTSGRSGLFKGGGYYLLGIQSLAVLTLTVWAFTSSVMLLWFVNLIIPIRMAEHEELIGADLFEHGVRHKTIGVSRAISALQPFPKDKALQEVPVVGINTGHESYIKEYIKAKKLNNLFKLKNRQKIKQKNLINSSNQVSPQATIRTISQSNWLD</sequence>
<accession>A0A834Y4G6</accession>
<comment type="caution">
    <text evidence="10">The sequence shown here is derived from an EMBL/GenBank/DDBJ whole genome shotgun (WGS) entry which is preliminary data.</text>
</comment>
<dbReference type="FunFam" id="1.10.3430.10:FF:000008">
    <property type="entry name" value="Ammonium transporter"/>
    <property type="match status" value="1"/>
</dbReference>
<dbReference type="GO" id="GO:0097272">
    <property type="term" value="P:ammonium homeostasis"/>
    <property type="evidence" value="ECO:0007669"/>
    <property type="project" value="TreeGrafter"/>
</dbReference>
<dbReference type="PANTHER" id="PTHR11730">
    <property type="entry name" value="AMMONIUM TRANSPORTER"/>
    <property type="match status" value="1"/>
</dbReference>
<feature type="domain" description="Ammonium transporter AmtB-like" evidence="9">
    <location>
        <begin position="25"/>
        <end position="423"/>
    </location>
</feature>
<evidence type="ECO:0000256" key="4">
    <source>
        <dbReference type="ARBA" id="ARBA00022692"/>
    </source>
</evidence>
<keyword evidence="7 8" id="KW-0924">Ammonia transport</keyword>
<keyword evidence="3 8" id="KW-0813">Transport</keyword>
<keyword evidence="6 8" id="KW-0472">Membrane</keyword>
<feature type="transmembrane region" description="Helical" evidence="8">
    <location>
        <begin position="210"/>
        <end position="230"/>
    </location>
</feature>
<dbReference type="GO" id="GO:0005886">
    <property type="term" value="C:plasma membrane"/>
    <property type="evidence" value="ECO:0007669"/>
    <property type="project" value="UniProtKB-SubCell"/>
</dbReference>
<keyword evidence="5 8" id="KW-1133">Transmembrane helix</keyword>
<dbReference type="AlphaFoldDB" id="A0A834Y4G6"/>
<evidence type="ECO:0000256" key="2">
    <source>
        <dbReference type="ARBA" id="ARBA00005887"/>
    </source>
</evidence>
<comment type="subcellular location">
    <subcellularLocation>
        <location evidence="8">Cell membrane</location>
        <topology evidence="8">Multi-pass membrane protein</topology>
    </subcellularLocation>
    <subcellularLocation>
        <location evidence="1">Membrane</location>
        <topology evidence="1">Multi-pass membrane protein</topology>
    </subcellularLocation>
</comment>
<dbReference type="InterPro" id="IPR024041">
    <property type="entry name" value="NH4_transpt_AmtB-like_dom"/>
</dbReference>
<dbReference type="InterPro" id="IPR001905">
    <property type="entry name" value="Ammonium_transpt"/>
</dbReference>
<evidence type="ECO:0000256" key="7">
    <source>
        <dbReference type="ARBA" id="ARBA00023177"/>
    </source>
</evidence>
<feature type="transmembrane region" description="Helical" evidence="8">
    <location>
        <begin position="281"/>
        <end position="299"/>
    </location>
</feature>
<feature type="transmembrane region" description="Helical" evidence="8">
    <location>
        <begin position="371"/>
        <end position="400"/>
    </location>
</feature>
<keyword evidence="11" id="KW-1185">Reference proteome</keyword>
<feature type="transmembrane region" description="Helical" evidence="8">
    <location>
        <begin position="333"/>
        <end position="351"/>
    </location>
</feature>
<reference evidence="10 11" key="1">
    <citation type="submission" date="2020-08" db="EMBL/GenBank/DDBJ databases">
        <title>Aphidius gifuensis genome sequencing and assembly.</title>
        <authorList>
            <person name="Du Z."/>
        </authorList>
    </citation>
    <scope>NUCLEOTIDE SEQUENCE [LARGE SCALE GENOMIC DNA]</scope>
    <source>
        <strain evidence="10">YNYX2018</strain>
        <tissue evidence="10">Adults</tissue>
    </source>
</reference>
<feature type="transmembrane region" description="Helical" evidence="8">
    <location>
        <begin position="105"/>
        <end position="127"/>
    </location>
</feature>
<evidence type="ECO:0000256" key="6">
    <source>
        <dbReference type="ARBA" id="ARBA00023136"/>
    </source>
</evidence>
<dbReference type="OrthoDB" id="534912at2759"/>
<dbReference type="Pfam" id="PF00909">
    <property type="entry name" value="Ammonium_transp"/>
    <property type="match status" value="1"/>
</dbReference>
<feature type="transmembrane region" description="Helical" evidence="8">
    <location>
        <begin position="139"/>
        <end position="159"/>
    </location>
</feature>
<dbReference type="Proteomes" id="UP000639338">
    <property type="component" value="Unassembled WGS sequence"/>
</dbReference>
<evidence type="ECO:0000256" key="8">
    <source>
        <dbReference type="RuleBase" id="RU362002"/>
    </source>
</evidence>